<name>A0ABS2N0I7_9BACI</name>
<comment type="caution">
    <text evidence="1">The sequence shown here is derived from an EMBL/GenBank/DDBJ whole genome shotgun (WGS) entry which is preliminary data.</text>
</comment>
<accession>A0ABS2N0I7</accession>
<proteinExistence type="predicted"/>
<evidence type="ECO:0000313" key="2">
    <source>
        <dbReference type="Proteomes" id="UP001296943"/>
    </source>
</evidence>
<dbReference type="EMBL" id="JAFBDR010000010">
    <property type="protein sequence ID" value="MBM7571654.1"/>
    <property type="molecule type" value="Genomic_DNA"/>
</dbReference>
<dbReference type="Proteomes" id="UP001296943">
    <property type="component" value="Unassembled WGS sequence"/>
</dbReference>
<dbReference type="RefSeq" id="WP_204499456.1">
    <property type="nucleotide sequence ID" value="NZ_JAFBDR010000010.1"/>
</dbReference>
<evidence type="ECO:0000313" key="1">
    <source>
        <dbReference type="EMBL" id="MBM7571654.1"/>
    </source>
</evidence>
<sequence>MNFYEKLPNDMLMEFYKEVNKKIKKGENTKTMYYELGLIISVINRRGILIEKPSVCQQVASKQSTISA</sequence>
<protein>
    <submittedName>
        <fullName evidence="1">Uncharacterized protein</fullName>
    </submittedName>
</protein>
<keyword evidence="2" id="KW-1185">Reference proteome</keyword>
<gene>
    <name evidence="1" type="ORF">JOC48_002153</name>
</gene>
<reference evidence="1 2" key="1">
    <citation type="submission" date="2021-01" db="EMBL/GenBank/DDBJ databases">
        <title>Genomic Encyclopedia of Type Strains, Phase IV (KMG-IV): sequencing the most valuable type-strain genomes for metagenomic binning, comparative biology and taxonomic classification.</title>
        <authorList>
            <person name="Goeker M."/>
        </authorList>
    </citation>
    <scope>NUCLEOTIDE SEQUENCE [LARGE SCALE GENOMIC DNA]</scope>
    <source>
        <strain evidence="1 2">DSM 23711</strain>
    </source>
</reference>
<organism evidence="1 2">
    <name type="scientific">Aquibacillus albus</name>
    <dbReference type="NCBI Taxonomy" id="1168171"/>
    <lineage>
        <taxon>Bacteria</taxon>
        <taxon>Bacillati</taxon>
        <taxon>Bacillota</taxon>
        <taxon>Bacilli</taxon>
        <taxon>Bacillales</taxon>
        <taxon>Bacillaceae</taxon>
        <taxon>Aquibacillus</taxon>
    </lineage>
</organism>